<name>A0A0D9QLE0_PLAFR</name>
<dbReference type="RefSeq" id="XP_012335537.1">
    <property type="nucleotide sequence ID" value="XM_012480114.1"/>
</dbReference>
<dbReference type="GeneID" id="24267803"/>
<sequence>MEGTQYYNRLVELNMLAESIFCQNRQLILIDNNLNGVRTTKGGYRRNEIDNKIGKLGTYSNLFITLNKAQINEHLDSVEKVLTERRDKLRERRKLLIRELVKLNPSVTEMPLEDAKFLLR</sequence>
<dbReference type="AlphaFoldDB" id="A0A0D9QLE0"/>
<reference evidence="1 2" key="1">
    <citation type="submission" date="2014-03" db="EMBL/GenBank/DDBJ databases">
        <title>The Genome Sequence of Plasmodium fragile nilgiri.</title>
        <authorList>
            <consortium name="The Broad Institute Genomics Platform"/>
            <consortium name="The Broad Institute Genome Sequencing Center for Infectious Disease"/>
            <person name="Neafsey D."/>
            <person name="Duraisingh M."/>
            <person name="Young S.K."/>
            <person name="Zeng Q."/>
            <person name="Gargeya S."/>
            <person name="Abouelleil A."/>
            <person name="Alvarado L."/>
            <person name="Chapman S.B."/>
            <person name="Gainer-Dewar J."/>
            <person name="Goldberg J."/>
            <person name="Griggs A."/>
            <person name="Gujja S."/>
            <person name="Hansen M."/>
            <person name="Howarth C."/>
            <person name="Imamovic A."/>
            <person name="Larimer J."/>
            <person name="Pearson M."/>
            <person name="Poon T.W."/>
            <person name="Priest M."/>
            <person name="Roberts A."/>
            <person name="Saif S."/>
            <person name="Shea T."/>
            <person name="Sykes S."/>
            <person name="Wortman J."/>
            <person name="Nusbaum C."/>
            <person name="Birren B."/>
        </authorList>
    </citation>
    <scope>NUCLEOTIDE SEQUENCE [LARGE SCALE GENOMIC DNA]</scope>
    <source>
        <strain evidence="2">nilgiri</strain>
    </source>
</reference>
<keyword evidence="2" id="KW-1185">Reference proteome</keyword>
<gene>
    <name evidence="1" type="ORF">AK88_02489</name>
</gene>
<dbReference type="EMBL" id="KQ001668">
    <property type="protein sequence ID" value="KJP87885.1"/>
    <property type="molecule type" value="Genomic_DNA"/>
</dbReference>
<organism evidence="1 2">
    <name type="scientific">Plasmodium fragile</name>
    <dbReference type="NCBI Taxonomy" id="5857"/>
    <lineage>
        <taxon>Eukaryota</taxon>
        <taxon>Sar</taxon>
        <taxon>Alveolata</taxon>
        <taxon>Apicomplexa</taxon>
        <taxon>Aconoidasida</taxon>
        <taxon>Haemosporida</taxon>
        <taxon>Plasmodiidae</taxon>
        <taxon>Plasmodium</taxon>
        <taxon>Plasmodium (Plasmodium)</taxon>
    </lineage>
</organism>
<protein>
    <recommendedName>
        <fullName evidence="3">P53 and DNA damage-regulated protein 1</fullName>
    </recommendedName>
</protein>
<accession>A0A0D9QLE0</accession>
<dbReference type="OMA" id="SIFCQNR"/>
<evidence type="ECO:0000313" key="1">
    <source>
        <dbReference type="EMBL" id="KJP87885.1"/>
    </source>
</evidence>
<evidence type="ECO:0000313" key="2">
    <source>
        <dbReference type="Proteomes" id="UP000054561"/>
    </source>
</evidence>
<dbReference type="Proteomes" id="UP000054561">
    <property type="component" value="Unassembled WGS sequence"/>
</dbReference>
<dbReference type="VEuPathDB" id="PlasmoDB:AK88_02489"/>
<evidence type="ECO:0008006" key="3">
    <source>
        <dbReference type="Google" id="ProtNLM"/>
    </source>
</evidence>
<dbReference type="OrthoDB" id="332269at2759"/>
<proteinExistence type="predicted"/>